<keyword evidence="3" id="KW-0677">Repeat</keyword>
<gene>
    <name evidence="7" type="ORF">KM029_05425</name>
</gene>
<evidence type="ECO:0000259" key="6">
    <source>
        <dbReference type="SMART" id="SM01266"/>
    </source>
</evidence>
<dbReference type="Pfam" id="PF12464">
    <property type="entry name" value="Mac"/>
    <property type="match status" value="1"/>
</dbReference>
<dbReference type="PANTHER" id="PTHR43017">
    <property type="entry name" value="GALACTOSIDE O-ACETYLTRANSFERASE"/>
    <property type="match status" value="1"/>
</dbReference>
<dbReference type="SUPFAM" id="SSF51161">
    <property type="entry name" value="Trimeric LpxA-like enzymes"/>
    <property type="match status" value="1"/>
</dbReference>
<organism evidence="7 8">
    <name type="scientific">Flammeovirga kamogawensis</name>
    <dbReference type="NCBI Taxonomy" id="373891"/>
    <lineage>
        <taxon>Bacteria</taxon>
        <taxon>Pseudomonadati</taxon>
        <taxon>Bacteroidota</taxon>
        <taxon>Cytophagia</taxon>
        <taxon>Cytophagales</taxon>
        <taxon>Flammeovirgaceae</taxon>
        <taxon>Flammeovirga</taxon>
    </lineage>
</organism>
<evidence type="ECO:0000313" key="8">
    <source>
        <dbReference type="Proteomes" id="UP000682802"/>
    </source>
</evidence>
<dbReference type="InterPro" id="IPR001451">
    <property type="entry name" value="Hexapep"/>
</dbReference>
<evidence type="ECO:0000256" key="1">
    <source>
        <dbReference type="ARBA" id="ARBA00007274"/>
    </source>
</evidence>
<dbReference type="SMART" id="SM01266">
    <property type="entry name" value="Mac"/>
    <property type="match status" value="1"/>
</dbReference>
<dbReference type="EC" id="2.3.1.-" evidence="5"/>
<dbReference type="Proteomes" id="UP000682802">
    <property type="component" value="Chromosome 1"/>
</dbReference>
<proteinExistence type="inferred from homology"/>
<evidence type="ECO:0000256" key="2">
    <source>
        <dbReference type="ARBA" id="ARBA00022679"/>
    </source>
</evidence>
<feature type="domain" description="Maltose/galactoside acetyltransferase" evidence="6">
    <location>
        <begin position="4"/>
        <end position="55"/>
    </location>
</feature>
<dbReference type="InterPro" id="IPR011004">
    <property type="entry name" value="Trimer_LpxA-like_sf"/>
</dbReference>
<evidence type="ECO:0000256" key="3">
    <source>
        <dbReference type="ARBA" id="ARBA00022737"/>
    </source>
</evidence>
<dbReference type="Pfam" id="PF00132">
    <property type="entry name" value="Hexapep"/>
    <property type="match status" value="1"/>
</dbReference>
<name>A0ABX8GZ42_9BACT</name>
<keyword evidence="4 5" id="KW-0012">Acyltransferase</keyword>
<dbReference type="EMBL" id="CP076128">
    <property type="protein sequence ID" value="QWG08377.1"/>
    <property type="molecule type" value="Genomic_DNA"/>
</dbReference>
<dbReference type="InterPro" id="IPR024688">
    <property type="entry name" value="Mac_dom"/>
</dbReference>
<sequence>MTEKEKLLAGLPYDGNNIELIKDRRNCKILCKEYNDNPVDLDINVLSKIIGKKTEAHIEAPFKCDYGYNISFGKNFYANFNLIILDCSKVTFGDNVFIAPNVLITAVGHPTDPVERNTGIEYSKPVTIGNNVWIGGNATILPGITIEDNVTIGAGSVVTKSIPANSIAVGNPCRVIKSI</sequence>
<evidence type="ECO:0000256" key="4">
    <source>
        <dbReference type="ARBA" id="ARBA00023315"/>
    </source>
</evidence>
<dbReference type="CDD" id="cd03357">
    <property type="entry name" value="LbH_MAT_GAT"/>
    <property type="match status" value="1"/>
</dbReference>
<dbReference type="Gene3D" id="2.160.10.10">
    <property type="entry name" value="Hexapeptide repeat proteins"/>
    <property type="match status" value="1"/>
</dbReference>
<dbReference type="PANTHER" id="PTHR43017:SF1">
    <property type="entry name" value="ACETYLTRANSFERASE YJL218W-RELATED"/>
    <property type="match status" value="1"/>
</dbReference>
<dbReference type="RefSeq" id="WP_144072294.1">
    <property type="nucleotide sequence ID" value="NZ_CP076128.1"/>
</dbReference>
<evidence type="ECO:0000313" key="7">
    <source>
        <dbReference type="EMBL" id="QWG08377.1"/>
    </source>
</evidence>
<dbReference type="InterPro" id="IPR018357">
    <property type="entry name" value="Hexapep_transf_CS"/>
</dbReference>
<protein>
    <recommendedName>
        <fullName evidence="5">Acetyltransferase</fullName>
        <ecNumber evidence="5">2.3.1.-</ecNumber>
    </recommendedName>
</protein>
<dbReference type="InterPro" id="IPR039369">
    <property type="entry name" value="LacA-like"/>
</dbReference>
<accession>A0ABX8GZ42</accession>
<keyword evidence="8" id="KW-1185">Reference proteome</keyword>
<evidence type="ECO:0000256" key="5">
    <source>
        <dbReference type="RuleBase" id="RU367021"/>
    </source>
</evidence>
<keyword evidence="2 5" id="KW-0808">Transferase</keyword>
<comment type="similarity">
    <text evidence="1 5">Belongs to the transferase hexapeptide repeat family.</text>
</comment>
<dbReference type="PROSITE" id="PS00101">
    <property type="entry name" value="HEXAPEP_TRANSFERASES"/>
    <property type="match status" value="1"/>
</dbReference>
<reference evidence="7 8" key="1">
    <citation type="submission" date="2021-05" db="EMBL/GenBank/DDBJ databases">
        <title>Comparative genomic studies on the polysaccharide-degrading batcterial strains of the Flammeovirga genus.</title>
        <authorList>
            <person name="Zewei F."/>
            <person name="Zheng Z."/>
            <person name="Yu L."/>
            <person name="Ruyue G."/>
            <person name="Yanhong M."/>
            <person name="Yuanyuan C."/>
            <person name="Jingyan G."/>
            <person name="Wenjun H."/>
        </authorList>
    </citation>
    <scope>NUCLEOTIDE SEQUENCE [LARGE SCALE GENOMIC DNA]</scope>
    <source>
        <strain evidence="7 8">YS10</strain>
    </source>
</reference>